<dbReference type="PANTHER" id="PTHR30055:SF233">
    <property type="entry name" value="REGULATORY PROTEIN TETR"/>
    <property type="match status" value="1"/>
</dbReference>
<dbReference type="PROSITE" id="PS50977">
    <property type="entry name" value="HTH_TETR_2"/>
    <property type="match status" value="1"/>
</dbReference>
<keyword evidence="1 2" id="KW-0238">DNA-binding</keyword>
<dbReference type="STRING" id="690850.Desaf_1723"/>
<organism evidence="5 6">
    <name type="scientific">Desulfocurvibacter africanus subsp. africanus str. Walvis Bay</name>
    <dbReference type="NCBI Taxonomy" id="690850"/>
    <lineage>
        <taxon>Bacteria</taxon>
        <taxon>Pseudomonadati</taxon>
        <taxon>Thermodesulfobacteriota</taxon>
        <taxon>Desulfovibrionia</taxon>
        <taxon>Desulfovibrionales</taxon>
        <taxon>Desulfovibrionaceae</taxon>
        <taxon>Desulfocurvibacter</taxon>
    </lineage>
</organism>
<dbReference type="InterPro" id="IPR009057">
    <property type="entry name" value="Homeodomain-like_sf"/>
</dbReference>
<dbReference type="eggNOG" id="COG1309">
    <property type="taxonomic scope" value="Bacteria"/>
</dbReference>
<reference evidence="5 6" key="1">
    <citation type="journal article" date="2011" name="J. Bacteriol.">
        <title>Genome sequence of the mercury-methylating and pleomorphic Desulfovibrio africanus Strain Walvis Bay.</title>
        <authorList>
            <person name="Brown S.D."/>
            <person name="Wall J.D."/>
            <person name="Kucken A.M."/>
            <person name="Gilmour C.C."/>
            <person name="Podar M."/>
            <person name="Brandt C.C."/>
            <person name="Teshima H."/>
            <person name="Detter J.C."/>
            <person name="Han C.S."/>
            <person name="Land M.L."/>
            <person name="Lucas S."/>
            <person name="Han J."/>
            <person name="Pennacchio L."/>
            <person name="Nolan M."/>
            <person name="Pitluck S."/>
            <person name="Woyke T."/>
            <person name="Goodwin L."/>
            <person name="Palumbo A.V."/>
            <person name="Elias D.A."/>
        </authorList>
    </citation>
    <scope>NUCLEOTIDE SEQUENCE [LARGE SCALE GENOMIC DNA]</scope>
    <source>
        <strain evidence="5 6">Walvis Bay</strain>
    </source>
</reference>
<name>F3Z1V1_DESAF</name>
<dbReference type="PROSITE" id="PS01081">
    <property type="entry name" value="HTH_TETR_1"/>
    <property type="match status" value="1"/>
</dbReference>
<gene>
    <name evidence="5" type="ORF">Desaf_1723</name>
</gene>
<feature type="region of interest" description="Disordered" evidence="3">
    <location>
        <begin position="1"/>
        <end position="22"/>
    </location>
</feature>
<dbReference type="Proteomes" id="UP000007844">
    <property type="component" value="Chromosome"/>
</dbReference>
<dbReference type="InterPro" id="IPR023772">
    <property type="entry name" value="DNA-bd_HTH_TetR-type_CS"/>
</dbReference>
<protein>
    <submittedName>
        <fullName evidence="5">Regulatory protein TetR</fullName>
    </submittedName>
</protein>
<feature type="domain" description="HTH tetR-type" evidence="4">
    <location>
        <begin position="42"/>
        <end position="102"/>
    </location>
</feature>
<sequence length="247" mass="27561">MSTQHKPPCPSAAERTESDEPSIVAEMIDGREPSKTFGNLEPAKRERVIEAAVEEFSERGFEAASVNRMVARLGIAKGSIFKYFGSKQALFRFAFGHAAAEFAASLRQVRDGSGDLDFCQRIRASLLAGVRFIDAHPRLYRLYLRVVFQEDFPMRSPLLAEARAQSGKYLRRLVADGLERGELRPGLDPDWAVFFLDAAMDRFLQAYAVEHMDAACGLHRADPETLARRLDQLVDVLRHGLCAGSTE</sequence>
<dbReference type="Pfam" id="PF21256">
    <property type="entry name" value="TetR_C_5-like"/>
    <property type="match status" value="1"/>
</dbReference>
<dbReference type="PRINTS" id="PR00455">
    <property type="entry name" value="HTHTETR"/>
</dbReference>
<keyword evidence="6" id="KW-1185">Reference proteome</keyword>
<evidence type="ECO:0000313" key="6">
    <source>
        <dbReference type="Proteomes" id="UP000007844"/>
    </source>
</evidence>
<dbReference type="InterPro" id="IPR001647">
    <property type="entry name" value="HTH_TetR"/>
</dbReference>
<accession>F3Z1V1</accession>
<dbReference type="SUPFAM" id="SSF48498">
    <property type="entry name" value="Tetracyclin repressor-like, C-terminal domain"/>
    <property type="match status" value="1"/>
</dbReference>
<proteinExistence type="predicted"/>
<evidence type="ECO:0000256" key="2">
    <source>
        <dbReference type="PROSITE-ProRule" id="PRU00335"/>
    </source>
</evidence>
<evidence type="ECO:0000313" key="5">
    <source>
        <dbReference type="EMBL" id="EGJ50059.1"/>
    </source>
</evidence>
<dbReference type="Gene3D" id="1.10.357.10">
    <property type="entry name" value="Tetracycline Repressor, domain 2"/>
    <property type="match status" value="1"/>
</dbReference>
<dbReference type="HOGENOM" id="CLU_069356_45_1_7"/>
<dbReference type="PANTHER" id="PTHR30055">
    <property type="entry name" value="HTH-TYPE TRANSCRIPTIONAL REGULATOR RUTR"/>
    <property type="match status" value="1"/>
</dbReference>
<feature type="DNA-binding region" description="H-T-H motif" evidence="2">
    <location>
        <begin position="65"/>
        <end position="84"/>
    </location>
</feature>
<dbReference type="RefSeq" id="WP_014259821.1">
    <property type="nucleotide sequence ID" value="NC_016629.1"/>
</dbReference>
<dbReference type="EMBL" id="CP003221">
    <property type="protein sequence ID" value="EGJ50059.1"/>
    <property type="molecule type" value="Genomic_DNA"/>
</dbReference>
<dbReference type="KEGG" id="daf:Desaf_1723"/>
<dbReference type="SUPFAM" id="SSF46689">
    <property type="entry name" value="Homeodomain-like"/>
    <property type="match status" value="1"/>
</dbReference>
<evidence type="ECO:0000256" key="3">
    <source>
        <dbReference type="SAM" id="MobiDB-lite"/>
    </source>
</evidence>
<evidence type="ECO:0000259" key="4">
    <source>
        <dbReference type="PROSITE" id="PS50977"/>
    </source>
</evidence>
<dbReference type="Pfam" id="PF00440">
    <property type="entry name" value="TetR_N"/>
    <property type="match status" value="1"/>
</dbReference>
<evidence type="ECO:0000256" key="1">
    <source>
        <dbReference type="ARBA" id="ARBA00023125"/>
    </source>
</evidence>
<dbReference type="InterPro" id="IPR049488">
    <property type="entry name" value="TM_1030-like_C"/>
</dbReference>
<dbReference type="AlphaFoldDB" id="F3Z1V1"/>
<dbReference type="GO" id="GO:0003700">
    <property type="term" value="F:DNA-binding transcription factor activity"/>
    <property type="evidence" value="ECO:0007669"/>
    <property type="project" value="TreeGrafter"/>
</dbReference>
<dbReference type="InterPro" id="IPR036271">
    <property type="entry name" value="Tet_transcr_reg_TetR-rel_C_sf"/>
</dbReference>
<dbReference type="GO" id="GO:0000976">
    <property type="term" value="F:transcription cis-regulatory region binding"/>
    <property type="evidence" value="ECO:0007669"/>
    <property type="project" value="TreeGrafter"/>
</dbReference>
<dbReference type="InterPro" id="IPR050109">
    <property type="entry name" value="HTH-type_TetR-like_transc_reg"/>
</dbReference>